<evidence type="ECO:0000313" key="2">
    <source>
        <dbReference type="EMBL" id="QAT15201.1"/>
    </source>
</evidence>
<dbReference type="EMBL" id="CP035093">
    <property type="protein sequence ID" value="QAT15201.1"/>
    <property type="molecule type" value="Genomic_DNA"/>
</dbReference>
<dbReference type="Proteomes" id="UP000287388">
    <property type="component" value="Chromosome"/>
</dbReference>
<dbReference type="Proteomes" id="UP000596117">
    <property type="component" value="Chromosome"/>
</dbReference>
<evidence type="ECO:0000259" key="1">
    <source>
        <dbReference type="Pfam" id="PF10137"/>
    </source>
</evidence>
<dbReference type="GO" id="GO:0020037">
    <property type="term" value="F:heme binding"/>
    <property type="evidence" value="ECO:0007669"/>
    <property type="project" value="InterPro"/>
</dbReference>
<dbReference type="GO" id="GO:0005506">
    <property type="term" value="F:iron ion binding"/>
    <property type="evidence" value="ECO:0007669"/>
    <property type="project" value="InterPro"/>
</dbReference>
<dbReference type="GeneID" id="56576817"/>
<dbReference type="InterPro" id="IPR002321">
    <property type="entry name" value="Cyt_c_II"/>
</dbReference>
<feature type="domain" description="CD-NTase-associated protein 12/Pycsar effector protein TIR" evidence="1">
    <location>
        <begin position="236"/>
        <end position="348"/>
    </location>
</feature>
<reference evidence="4 5" key="1">
    <citation type="submission" date="2018-06" db="EMBL/GenBank/DDBJ databases">
        <authorList>
            <consortium name="Pathogen Informatics"/>
            <person name="Doyle S."/>
        </authorList>
    </citation>
    <scope>NUCLEOTIDE SEQUENCE [LARGE SCALE GENOMIC DNA]</scope>
    <source>
        <strain evidence="4 5">NCTC11165</strain>
    </source>
</reference>
<name>A0A246KGH7_BREDI</name>
<evidence type="ECO:0000313" key="3">
    <source>
        <dbReference type="EMBL" id="QQB87416.1"/>
    </source>
</evidence>
<sequence length="371" mass="41012">MSEVEELFAVVDALEKIAAVSDEPEVRKSIQAIGDACNAVHEVFSGSWIGYHARTYQEGFEAEPGARFDSEWGVRGSGLSGTTGRWVQYGRDAVRRYIFGQAGYDSLGELPDRASIIERDFERLKSQAISILSSALSERDDTYLAKLKTDLEKVKVFSAHEAAQAWQPSGQYMTRDSEAAAGGVLTPAHIALLGEITAIATVFRAGREAAEIVRQAASHMERNARKTRRVDRVGTNIFLGHGRSPQWRELKDFIQDRLHLPADEFNRVPVAGVTNIARLAEMLDAAAFAFIIMTAEDETAEGTMQARMNVIHEVGLFQGRLGFTRGIVMLEEGCEEFSNIQGLGQIRYPKGRISAAFEDVRQVLEREGLIS</sequence>
<reference evidence="3 7" key="3">
    <citation type="submission" date="2020-12" db="EMBL/GenBank/DDBJ databases">
        <title>FDA dAtabase for Regulatory Grade micrObial Sequences (FDA-ARGOS): Supporting development and validation of Infectious Disease Dx tests.</title>
        <authorList>
            <person name="Kerrigan L."/>
            <person name="Long C."/>
            <person name="Tallon L."/>
            <person name="Sadzewicz L."/>
            <person name="Zhao X."/>
            <person name="Boylan J."/>
            <person name="Ott S."/>
            <person name="Bowen H."/>
            <person name="Vavikolanu K."/>
            <person name="Mehta A."/>
            <person name="Aluvathingal J."/>
            <person name="Nadendla S."/>
            <person name="Yan Y."/>
            <person name="Sichtig H."/>
        </authorList>
    </citation>
    <scope>NUCLEOTIDE SEQUENCE [LARGE SCALE GENOMIC DNA]</scope>
    <source>
        <strain evidence="3 7">FDAARGOS_1026</strain>
    </source>
</reference>
<dbReference type="GO" id="GO:0050135">
    <property type="term" value="F:NADP+ nucleosidase activity"/>
    <property type="evidence" value="ECO:0007669"/>
    <property type="project" value="InterPro"/>
</dbReference>
<organism evidence="4 5">
    <name type="scientific">Brevundimonas diminuta</name>
    <name type="common">Pseudomonas diminuta</name>
    <dbReference type="NCBI Taxonomy" id="293"/>
    <lineage>
        <taxon>Bacteria</taxon>
        <taxon>Pseudomonadati</taxon>
        <taxon>Pseudomonadota</taxon>
        <taxon>Alphaproteobacteria</taxon>
        <taxon>Caulobacterales</taxon>
        <taxon>Caulobacteraceae</taxon>
        <taxon>Brevundimonas</taxon>
    </lineage>
</organism>
<dbReference type="EMBL" id="CP066026">
    <property type="protein sequence ID" value="QQB87416.1"/>
    <property type="molecule type" value="Genomic_DNA"/>
</dbReference>
<evidence type="ECO:0000313" key="4">
    <source>
        <dbReference type="EMBL" id="SPU46227.1"/>
    </source>
</evidence>
<dbReference type="EMBL" id="UAQM01000030">
    <property type="protein sequence ID" value="SPU46227.1"/>
    <property type="molecule type" value="Genomic_DNA"/>
</dbReference>
<dbReference type="Proteomes" id="UP000250358">
    <property type="component" value="Unassembled WGS sequence"/>
</dbReference>
<dbReference type="KEGG" id="bdm:EQG53_13055"/>
<evidence type="ECO:0000313" key="7">
    <source>
        <dbReference type="Proteomes" id="UP000596117"/>
    </source>
</evidence>
<dbReference type="PROSITE" id="PS51009">
    <property type="entry name" value="CYTCII"/>
    <property type="match status" value="1"/>
</dbReference>
<dbReference type="AlphaFoldDB" id="A0A246KGH7"/>
<evidence type="ECO:0000313" key="6">
    <source>
        <dbReference type="Proteomes" id="UP000287388"/>
    </source>
</evidence>
<proteinExistence type="predicted"/>
<dbReference type="Pfam" id="PF10137">
    <property type="entry name" value="CAP12-PCTIR_TIR"/>
    <property type="match status" value="1"/>
</dbReference>
<protein>
    <submittedName>
        <fullName evidence="3 4">Nucleotide-binding protein</fullName>
    </submittedName>
</protein>
<accession>A0A246KGH7</accession>
<reference evidence="2 6" key="2">
    <citation type="submission" date="2019-01" db="EMBL/GenBank/DDBJ databases">
        <title>Brevundimonas diminuta Genome sequencing and assembly.</title>
        <authorList>
            <person name="Chen H."/>
        </authorList>
    </citation>
    <scope>NUCLEOTIDE SEQUENCE [LARGE SCALE GENOMIC DNA]</scope>
    <source>
        <strain evidence="2">ATCC</strain>
        <strain evidence="6">ATCC(B) 19146</strain>
    </source>
</reference>
<dbReference type="InterPro" id="IPR019302">
    <property type="entry name" value="CAP12/PCTIR_TIR_dom"/>
</dbReference>
<evidence type="ECO:0000313" key="5">
    <source>
        <dbReference type="Proteomes" id="UP000250358"/>
    </source>
</evidence>
<dbReference type="RefSeq" id="WP_003165154.1">
    <property type="nucleotide sequence ID" value="NZ_BJNC01000009.1"/>
</dbReference>
<keyword evidence="7" id="KW-1185">Reference proteome</keyword>
<dbReference type="GO" id="GO:0009055">
    <property type="term" value="F:electron transfer activity"/>
    <property type="evidence" value="ECO:0007669"/>
    <property type="project" value="InterPro"/>
</dbReference>
<gene>
    <name evidence="2" type="ORF">EQG53_13055</name>
    <name evidence="3" type="ORF">I6H83_09405</name>
    <name evidence="4" type="ORF">NCTC11165_02555</name>
</gene>